<keyword evidence="11" id="KW-1185">Reference proteome</keyword>
<dbReference type="FunFam" id="3.40.50.1000:FF:000142">
    <property type="entry name" value="Similar to FCP1-like phosphatase"/>
    <property type="match status" value="1"/>
</dbReference>
<dbReference type="Pfam" id="PF00533">
    <property type="entry name" value="BRCT"/>
    <property type="match status" value="1"/>
</dbReference>
<evidence type="ECO:0000256" key="5">
    <source>
        <dbReference type="ARBA" id="ARBA00048336"/>
    </source>
</evidence>
<feature type="compositionally biased region" description="Polar residues" evidence="7">
    <location>
        <begin position="761"/>
        <end position="771"/>
    </location>
</feature>
<feature type="compositionally biased region" description="Basic and acidic residues" evidence="7">
    <location>
        <begin position="395"/>
        <end position="408"/>
    </location>
</feature>
<dbReference type="SUPFAM" id="SSF56784">
    <property type="entry name" value="HAD-like"/>
    <property type="match status" value="1"/>
</dbReference>
<feature type="compositionally biased region" description="Acidic residues" evidence="7">
    <location>
        <begin position="686"/>
        <end position="706"/>
    </location>
</feature>
<dbReference type="InterPro" id="IPR036420">
    <property type="entry name" value="BRCT_dom_sf"/>
</dbReference>
<dbReference type="RefSeq" id="XP_007912101.1">
    <property type="nucleotide sequence ID" value="XM_007913910.1"/>
</dbReference>
<dbReference type="InterPro" id="IPR011947">
    <property type="entry name" value="FCP1_euk"/>
</dbReference>
<dbReference type="InterPro" id="IPR036412">
    <property type="entry name" value="HAD-like_sf"/>
</dbReference>
<evidence type="ECO:0000256" key="2">
    <source>
        <dbReference type="ARBA" id="ARBA00022801"/>
    </source>
</evidence>
<protein>
    <recommendedName>
        <fullName evidence="6">RNA polymerase II subunit A C-terminal domain phosphatase</fullName>
        <ecNumber evidence="6">3.1.3.16</ecNumber>
    </recommendedName>
</protein>
<evidence type="ECO:0000259" key="9">
    <source>
        <dbReference type="PROSITE" id="PS50969"/>
    </source>
</evidence>
<dbReference type="CDD" id="cd07521">
    <property type="entry name" value="HAD_FCP1-like"/>
    <property type="match status" value="1"/>
</dbReference>
<feature type="region of interest" description="Disordered" evidence="7">
    <location>
        <begin position="618"/>
        <end position="672"/>
    </location>
</feature>
<evidence type="ECO:0000259" key="8">
    <source>
        <dbReference type="PROSITE" id="PS50172"/>
    </source>
</evidence>
<dbReference type="GO" id="GO:0008420">
    <property type="term" value="F:RNA polymerase II CTD heptapeptide repeat phosphatase activity"/>
    <property type="evidence" value="ECO:0007669"/>
    <property type="project" value="UniProtKB-UniRule"/>
</dbReference>
<gene>
    <name evidence="10" type="ORF">UCRPA7_1328</name>
</gene>
<feature type="compositionally biased region" description="Low complexity" evidence="7">
    <location>
        <begin position="347"/>
        <end position="358"/>
    </location>
</feature>
<dbReference type="PROSITE" id="PS50172">
    <property type="entry name" value="BRCT"/>
    <property type="match status" value="1"/>
</dbReference>
<comment type="subcellular location">
    <subcellularLocation>
        <location evidence="1 6">Nucleus</location>
    </subcellularLocation>
</comment>
<dbReference type="InterPro" id="IPR023214">
    <property type="entry name" value="HAD_sf"/>
</dbReference>
<reference evidence="11" key="1">
    <citation type="journal article" date="2013" name="Genome Announc.">
        <title>Draft genome sequence of the ascomycete Phaeoacremonium aleophilum strain UCR-PA7, a causal agent of the esca disease complex in grapevines.</title>
        <authorList>
            <person name="Blanco-Ulate B."/>
            <person name="Rolshausen P."/>
            <person name="Cantu D."/>
        </authorList>
    </citation>
    <scope>NUCLEOTIDE SEQUENCE [LARGE SCALE GENOMIC DNA]</scope>
    <source>
        <strain evidence="11">UCR-PA7</strain>
    </source>
</reference>
<comment type="catalytic activity">
    <reaction evidence="4 6">
        <text>O-phospho-L-seryl-[protein] + H2O = L-seryl-[protein] + phosphate</text>
        <dbReference type="Rhea" id="RHEA:20629"/>
        <dbReference type="Rhea" id="RHEA-COMP:9863"/>
        <dbReference type="Rhea" id="RHEA-COMP:11604"/>
        <dbReference type="ChEBI" id="CHEBI:15377"/>
        <dbReference type="ChEBI" id="CHEBI:29999"/>
        <dbReference type="ChEBI" id="CHEBI:43474"/>
        <dbReference type="ChEBI" id="CHEBI:83421"/>
        <dbReference type="EC" id="3.1.3.16"/>
    </reaction>
</comment>
<evidence type="ECO:0000256" key="3">
    <source>
        <dbReference type="ARBA" id="ARBA00023242"/>
    </source>
</evidence>
<dbReference type="SMART" id="SM00577">
    <property type="entry name" value="CPDc"/>
    <property type="match status" value="1"/>
</dbReference>
<feature type="compositionally biased region" description="Acidic residues" evidence="7">
    <location>
        <begin position="645"/>
        <end position="656"/>
    </location>
</feature>
<dbReference type="Pfam" id="PF03031">
    <property type="entry name" value="NIF"/>
    <property type="match status" value="1"/>
</dbReference>
<accession>R8BUV7</accession>
<dbReference type="KEGG" id="tmn:UCRPA7_1328"/>
<comment type="catalytic activity">
    <reaction evidence="5 6">
        <text>O-phospho-L-threonyl-[protein] + H2O = L-threonyl-[protein] + phosphate</text>
        <dbReference type="Rhea" id="RHEA:47004"/>
        <dbReference type="Rhea" id="RHEA-COMP:11060"/>
        <dbReference type="Rhea" id="RHEA-COMP:11605"/>
        <dbReference type="ChEBI" id="CHEBI:15377"/>
        <dbReference type="ChEBI" id="CHEBI:30013"/>
        <dbReference type="ChEBI" id="CHEBI:43474"/>
        <dbReference type="ChEBI" id="CHEBI:61977"/>
        <dbReference type="EC" id="3.1.3.16"/>
    </reaction>
</comment>
<dbReference type="HOGENOM" id="CLU_007683_0_2_1"/>
<dbReference type="CDD" id="cd17729">
    <property type="entry name" value="BRCT_CTDP1"/>
    <property type="match status" value="1"/>
</dbReference>
<feature type="region of interest" description="Disordered" evidence="7">
    <location>
        <begin position="686"/>
        <end position="776"/>
    </location>
</feature>
<feature type="compositionally biased region" description="Basic and acidic residues" evidence="7">
    <location>
        <begin position="728"/>
        <end position="746"/>
    </location>
</feature>
<dbReference type="AlphaFoldDB" id="R8BUV7"/>
<comment type="function">
    <text evidence="6">This promotes the activity of RNA polymerase II.</text>
</comment>
<dbReference type="Gene3D" id="2.40.50.100">
    <property type="match status" value="1"/>
</dbReference>
<evidence type="ECO:0000313" key="11">
    <source>
        <dbReference type="Proteomes" id="UP000014074"/>
    </source>
</evidence>
<dbReference type="Gene3D" id="3.40.50.1000">
    <property type="entry name" value="HAD superfamily/HAD-like"/>
    <property type="match status" value="1"/>
</dbReference>
<keyword evidence="3 6" id="KW-0539">Nucleus</keyword>
<evidence type="ECO:0000256" key="1">
    <source>
        <dbReference type="ARBA" id="ARBA00004123"/>
    </source>
</evidence>
<dbReference type="EC" id="3.1.3.16" evidence="6"/>
<feature type="region of interest" description="Disordered" evidence="7">
    <location>
        <begin position="337"/>
        <end position="371"/>
    </location>
</feature>
<evidence type="ECO:0000313" key="10">
    <source>
        <dbReference type="EMBL" id="EOO03147.1"/>
    </source>
</evidence>
<keyword evidence="2 6" id="KW-0378">Hydrolase</keyword>
<dbReference type="SUPFAM" id="SSF52113">
    <property type="entry name" value="BRCT domain"/>
    <property type="match status" value="1"/>
</dbReference>
<dbReference type="eggNOG" id="KOG0323">
    <property type="taxonomic scope" value="Eukaryota"/>
</dbReference>
<dbReference type="EMBL" id="KB932855">
    <property type="protein sequence ID" value="EOO03147.1"/>
    <property type="molecule type" value="Genomic_DNA"/>
</dbReference>
<dbReference type="Gene3D" id="3.40.50.10190">
    <property type="entry name" value="BRCT domain"/>
    <property type="match status" value="1"/>
</dbReference>
<feature type="compositionally biased region" description="Polar residues" evidence="7">
    <location>
        <begin position="660"/>
        <end position="670"/>
    </location>
</feature>
<feature type="domain" description="BRCT" evidence="8">
    <location>
        <begin position="491"/>
        <end position="586"/>
    </location>
</feature>
<dbReference type="NCBIfam" id="TIGR02250">
    <property type="entry name" value="FCP1_euk"/>
    <property type="match status" value="1"/>
</dbReference>
<proteinExistence type="predicted"/>
<dbReference type="GeneID" id="19321465"/>
<dbReference type="Proteomes" id="UP000014074">
    <property type="component" value="Unassembled WGS sequence"/>
</dbReference>
<evidence type="ECO:0000256" key="4">
    <source>
        <dbReference type="ARBA" id="ARBA00047761"/>
    </source>
</evidence>
<evidence type="ECO:0000256" key="6">
    <source>
        <dbReference type="RuleBase" id="RU366066"/>
    </source>
</evidence>
<dbReference type="GO" id="GO:0005634">
    <property type="term" value="C:nucleus"/>
    <property type="evidence" value="ECO:0007669"/>
    <property type="project" value="UniProtKB-SubCell"/>
</dbReference>
<organism evidence="10 11">
    <name type="scientific">Phaeoacremonium minimum (strain UCR-PA7)</name>
    <name type="common">Esca disease fungus</name>
    <name type="synonym">Togninia minima</name>
    <dbReference type="NCBI Taxonomy" id="1286976"/>
    <lineage>
        <taxon>Eukaryota</taxon>
        <taxon>Fungi</taxon>
        <taxon>Dikarya</taxon>
        <taxon>Ascomycota</taxon>
        <taxon>Pezizomycotina</taxon>
        <taxon>Sordariomycetes</taxon>
        <taxon>Sordariomycetidae</taxon>
        <taxon>Togniniales</taxon>
        <taxon>Togniniaceae</taxon>
        <taxon>Phaeoacremonium</taxon>
    </lineage>
</organism>
<name>R8BUV7_PHAM7</name>
<dbReference type="SMART" id="SM00292">
    <property type="entry name" value="BRCT"/>
    <property type="match status" value="1"/>
</dbReference>
<sequence>MAKSVQLGHRLRYPITITRLLKSRGDTVKKQEPIMQYSFKWMADVGDPIAGDTWQEEQTTFVDWESPVDGEIKEWRVKAGEVIKQDRDCLVVKEACSHEIQFQGLCAICGKDMTEVNWATEQRDTDRAPINMTHDATSLTVSELAARRAETELQRRLLEQRKLSLVVDLDQTIIHACIEPTIGEWQSDPNNPNYEAVKDVKSFQLSDEGVRAPRGVTSGCWYYIKMRPGLMNFLERISKMYELHVYTMGTRAYAKSIANIVDPQSKLFGNRVISRDENGNMTAKSLQRLFPVSTNMVVIIDDRADVWPRNRPNLIKVTPYDFFKGVGDINSSFLPKREDLLAPSPDPQAKAIAPKPAQNGASAPEASSKVSALESLASMSNGDDTDLLKLQTEEQERELEKQLTERPLLHMQEQLDKEDEEAEKTTPEVEATNGQQTTPSHQRHHLLLDDDVELKYLEQHLTNLHHAFYEVYDSRTDSLAVPDVGAVLDRLKAKVLQGTTIVLSGLVPLGVDVLKSELGLQAVNFGAQIHSRISRRVTHLVISSNRPRTQKVRQAAQIPSIKIVNQNWLADCLSQWRMLDETPYLVDLHPADRAGALVSGTIETADADTISDIDTDSEINEPHLRRPGTLKILVTGPQKGYFDREDLDDEDDDPTFDDNGPTSPIETLQNFDWGEADQEMAEFLGEDDDESDFGESEANSESEGETDTGTTRGAKRKLGEDDGDSDGSVEHESVLAKKQRLARERGGSSLRAVRTPDAADETNSLPTPNGTNDDEEVLLVKNMPASQTSKAADDLDDDDLEADLLAELEAEEHMADKG</sequence>
<dbReference type="PANTHER" id="PTHR23081">
    <property type="entry name" value="RNA POLYMERASE II CTD PHOSPHATASE"/>
    <property type="match status" value="1"/>
</dbReference>
<evidence type="ECO:0000256" key="7">
    <source>
        <dbReference type="SAM" id="MobiDB-lite"/>
    </source>
</evidence>
<dbReference type="PANTHER" id="PTHR23081:SF36">
    <property type="entry name" value="RNA POLYMERASE II SUBUNIT A C-TERMINAL DOMAIN PHOSPHATASE"/>
    <property type="match status" value="1"/>
</dbReference>
<dbReference type="PROSITE" id="PS50969">
    <property type="entry name" value="FCP1"/>
    <property type="match status" value="1"/>
</dbReference>
<feature type="region of interest" description="Disordered" evidence="7">
    <location>
        <begin position="395"/>
        <end position="442"/>
    </location>
</feature>
<dbReference type="OrthoDB" id="10249888at2759"/>
<dbReference type="InterPro" id="IPR004274">
    <property type="entry name" value="FCP1_dom"/>
</dbReference>
<feature type="domain" description="FCP1 homology" evidence="9">
    <location>
        <begin position="158"/>
        <end position="340"/>
    </location>
</feature>
<dbReference type="InterPro" id="IPR039189">
    <property type="entry name" value="Fcp1"/>
</dbReference>
<dbReference type="InterPro" id="IPR001357">
    <property type="entry name" value="BRCT_dom"/>
</dbReference>